<evidence type="ECO:0000256" key="7">
    <source>
        <dbReference type="ARBA" id="ARBA00022490"/>
    </source>
</evidence>
<dbReference type="InterPro" id="IPR050482">
    <property type="entry name" value="Sensor_HK_TwoCompSys"/>
</dbReference>
<keyword evidence="8" id="KW-0808">Transferase</keyword>
<dbReference type="InterPro" id="IPR029016">
    <property type="entry name" value="GAF-like_dom_sf"/>
</dbReference>
<evidence type="ECO:0000313" key="17">
    <source>
        <dbReference type="EMBL" id="MFC7276349.1"/>
    </source>
</evidence>
<protein>
    <recommendedName>
        <fullName evidence="5">Oxygen sensor histidine kinase NreB</fullName>
        <ecNumber evidence="4">2.7.13.3</ecNumber>
    </recommendedName>
    <alternativeName>
        <fullName evidence="15">Nitrogen regulation protein B</fullName>
    </alternativeName>
</protein>
<evidence type="ECO:0000256" key="4">
    <source>
        <dbReference type="ARBA" id="ARBA00012438"/>
    </source>
</evidence>
<dbReference type="InterPro" id="IPR036890">
    <property type="entry name" value="HATPase_C_sf"/>
</dbReference>
<dbReference type="SMART" id="SM00387">
    <property type="entry name" value="HATPase_c"/>
    <property type="match status" value="1"/>
</dbReference>
<keyword evidence="12" id="KW-0902">Two-component regulatory system</keyword>
<dbReference type="PROSITE" id="PS50109">
    <property type="entry name" value="HIS_KIN"/>
    <property type="match status" value="1"/>
</dbReference>
<dbReference type="InterPro" id="IPR004358">
    <property type="entry name" value="Sig_transdc_His_kin-like_C"/>
</dbReference>
<keyword evidence="10 17" id="KW-0418">Kinase</keyword>
<evidence type="ECO:0000256" key="13">
    <source>
        <dbReference type="ARBA" id="ARBA00023014"/>
    </source>
</evidence>
<dbReference type="InterPro" id="IPR003018">
    <property type="entry name" value="GAF"/>
</dbReference>
<dbReference type="InterPro" id="IPR011712">
    <property type="entry name" value="Sig_transdc_His_kin_sub3_dim/P"/>
</dbReference>
<comment type="caution">
    <text evidence="17">The sequence shown here is derived from an EMBL/GenBank/DDBJ whole genome shotgun (WGS) entry which is preliminary data.</text>
</comment>
<dbReference type="SMART" id="SM00065">
    <property type="entry name" value="GAF"/>
    <property type="match status" value="1"/>
</dbReference>
<dbReference type="PANTHER" id="PTHR24421:SF61">
    <property type="entry name" value="OXYGEN SENSOR HISTIDINE KINASE NREB"/>
    <property type="match status" value="1"/>
</dbReference>
<gene>
    <name evidence="17" type="ORF">ACFQS1_20340</name>
</gene>
<dbReference type="Pfam" id="PF07730">
    <property type="entry name" value="HisKA_3"/>
    <property type="match status" value="1"/>
</dbReference>
<feature type="domain" description="Histidine kinase" evidence="16">
    <location>
        <begin position="180"/>
        <end position="381"/>
    </location>
</feature>
<comment type="catalytic activity">
    <reaction evidence="1">
        <text>ATP + protein L-histidine = ADP + protein N-phospho-L-histidine.</text>
        <dbReference type="EC" id="2.7.13.3"/>
    </reaction>
</comment>
<evidence type="ECO:0000256" key="3">
    <source>
        <dbReference type="ARBA" id="ARBA00004496"/>
    </source>
</evidence>
<dbReference type="PRINTS" id="PR00344">
    <property type="entry name" value="BCTRLSENSOR"/>
</dbReference>
<accession>A0ABW2HU54</accession>
<dbReference type="RefSeq" id="WP_378970566.1">
    <property type="nucleotide sequence ID" value="NZ_JBHTBJ010000014.1"/>
</dbReference>
<evidence type="ECO:0000256" key="2">
    <source>
        <dbReference type="ARBA" id="ARBA00001966"/>
    </source>
</evidence>
<evidence type="ECO:0000256" key="15">
    <source>
        <dbReference type="ARBA" id="ARBA00030800"/>
    </source>
</evidence>
<dbReference type="Pfam" id="PF02518">
    <property type="entry name" value="HATPase_c"/>
    <property type="match status" value="1"/>
</dbReference>
<dbReference type="InterPro" id="IPR003594">
    <property type="entry name" value="HATPase_dom"/>
</dbReference>
<dbReference type="Gene3D" id="3.30.565.10">
    <property type="entry name" value="Histidine kinase-like ATPase, C-terminal domain"/>
    <property type="match status" value="1"/>
</dbReference>
<evidence type="ECO:0000256" key="9">
    <source>
        <dbReference type="ARBA" id="ARBA00022723"/>
    </source>
</evidence>
<evidence type="ECO:0000256" key="5">
    <source>
        <dbReference type="ARBA" id="ARBA00017322"/>
    </source>
</evidence>
<name>A0ABW2HU54_9ACTN</name>
<dbReference type="Proteomes" id="UP001596548">
    <property type="component" value="Unassembled WGS sequence"/>
</dbReference>
<dbReference type="PANTHER" id="PTHR24421">
    <property type="entry name" value="NITRATE/NITRITE SENSOR PROTEIN NARX-RELATED"/>
    <property type="match status" value="1"/>
</dbReference>
<evidence type="ECO:0000256" key="11">
    <source>
        <dbReference type="ARBA" id="ARBA00023004"/>
    </source>
</evidence>
<evidence type="ECO:0000259" key="16">
    <source>
        <dbReference type="PROSITE" id="PS50109"/>
    </source>
</evidence>
<keyword evidence="18" id="KW-1185">Reference proteome</keyword>
<evidence type="ECO:0000256" key="10">
    <source>
        <dbReference type="ARBA" id="ARBA00022777"/>
    </source>
</evidence>
<dbReference type="Gene3D" id="1.20.5.1930">
    <property type="match status" value="1"/>
</dbReference>
<dbReference type="EC" id="2.7.13.3" evidence="4"/>
<comment type="subcellular location">
    <subcellularLocation>
        <location evidence="3">Cytoplasm</location>
    </subcellularLocation>
</comment>
<comment type="function">
    <text evidence="14">Member of the two-component regulatory system NreB/NreC involved in the control of dissimilatory nitrate/nitrite reduction in response to oxygen. NreB functions as a direct oxygen sensor histidine kinase which is autophosphorylated, in the absence of oxygen, probably at the conserved histidine residue, and transfers its phosphate group probably to a conserved aspartate residue of NreC. NreB/NreC activates the expression of the nitrate (narGHJI) and nitrite (nir) reductase operons, as well as the putative nitrate transporter gene narT.</text>
</comment>
<evidence type="ECO:0000256" key="6">
    <source>
        <dbReference type="ARBA" id="ARBA00022485"/>
    </source>
</evidence>
<keyword evidence="9" id="KW-0479">Metal-binding</keyword>
<evidence type="ECO:0000256" key="1">
    <source>
        <dbReference type="ARBA" id="ARBA00000085"/>
    </source>
</evidence>
<evidence type="ECO:0000313" key="18">
    <source>
        <dbReference type="Proteomes" id="UP001596548"/>
    </source>
</evidence>
<dbReference type="SUPFAM" id="SSF55874">
    <property type="entry name" value="ATPase domain of HSP90 chaperone/DNA topoisomerase II/histidine kinase"/>
    <property type="match status" value="1"/>
</dbReference>
<evidence type="ECO:0000256" key="14">
    <source>
        <dbReference type="ARBA" id="ARBA00024827"/>
    </source>
</evidence>
<keyword evidence="6" id="KW-0004">4Fe-4S</keyword>
<dbReference type="EMBL" id="JBHTBJ010000014">
    <property type="protein sequence ID" value="MFC7276349.1"/>
    <property type="molecule type" value="Genomic_DNA"/>
</dbReference>
<keyword evidence="13" id="KW-0411">Iron-sulfur</keyword>
<keyword evidence="7" id="KW-0963">Cytoplasm</keyword>
<dbReference type="Gene3D" id="3.30.450.40">
    <property type="match status" value="1"/>
</dbReference>
<sequence length="383" mass="40900">MTTRDELRTARRLSAAVLAVSDQLTVPEVLQTIVDTARDLVGADYAALGVPDEEGSFAEFVVAGISAEQRAAIGPLPRQHGFLAVMLREPQAQRVADIRADPRFGWWPAAHPKLGAFLGVPIMSGAEILGALYLANKPGGFTEFDEELVGVLAAHAAIALTHARLYARNRELTIAEERARIAHDLHDAVAQRLFGLRLTAQAADVLLDRDPPAARERLAEVSTLAREAAEELHAAVLELRPARLAEDGLPSVLRKQAQILDRAYGGADGPRVRYDEDDPPVLPPAQQTVVLRVAQEALHNAVRHACARLVRVSLARHGPAGAVLEVADDGAGFDISAVLRAGRSLGLRSLRERAHSVRGTATVRSTPGAGTVVRLEVPGDAPG</sequence>
<reference evidence="18" key="1">
    <citation type="journal article" date="2019" name="Int. J. Syst. Evol. Microbiol.">
        <title>The Global Catalogue of Microorganisms (GCM) 10K type strain sequencing project: providing services to taxonomists for standard genome sequencing and annotation.</title>
        <authorList>
            <consortium name="The Broad Institute Genomics Platform"/>
            <consortium name="The Broad Institute Genome Sequencing Center for Infectious Disease"/>
            <person name="Wu L."/>
            <person name="Ma J."/>
        </authorList>
    </citation>
    <scope>NUCLEOTIDE SEQUENCE [LARGE SCALE GENOMIC DNA]</scope>
    <source>
        <strain evidence="18">XZYJT-10</strain>
    </source>
</reference>
<dbReference type="InterPro" id="IPR005467">
    <property type="entry name" value="His_kinase_dom"/>
</dbReference>
<organism evidence="17 18">
    <name type="scientific">Paractinoplanes rhizophilus</name>
    <dbReference type="NCBI Taxonomy" id="1416877"/>
    <lineage>
        <taxon>Bacteria</taxon>
        <taxon>Bacillati</taxon>
        <taxon>Actinomycetota</taxon>
        <taxon>Actinomycetes</taxon>
        <taxon>Micromonosporales</taxon>
        <taxon>Micromonosporaceae</taxon>
        <taxon>Paractinoplanes</taxon>
    </lineage>
</organism>
<dbReference type="SUPFAM" id="SSF55781">
    <property type="entry name" value="GAF domain-like"/>
    <property type="match status" value="1"/>
</dbReference>
<evidence type="ECO:0000256" key="8">
    <source>
        <dbReference type="ARBA" id="ARBA00022679"/>
    </source>
</evidence>
<evidence type="ECO:0000256" key="12">
    <source>
        <dbReference type="ARBA" id="ARBA00023012"/>
    </source>
</evidence>
<dbReference type="GO" id="GO:0016301">
    <property type="term" value="F:kinase activity"/>
    <property type="evidence" value="ECO:0007669"/>
    <property type="project" value="UniProtKB-KW"/>
</dbReference>
<proteinExistence type="predicted"/>
<keyword evidence="11" id="KW-0408">Iron</keyword>
<dbReference type="Pfam" id="PF13185">
    <property type="entry name" value="GAF_2"/>
    <property type="match status" value="1"/>
</dbReference>
<dbReference type="CDD" id="cd16917">
    <property type="entry name" value="HATPase_UhpB-NarQ-NarX-like"/>
    <property type="match status" value="1"/>
</dbReference>
<comment type="cofactor">
    <cofactor evidence="2">
        <name>[4Fe-4S] cluster</name>
        <dbReference type="ChEBI" id="CHEBI:49883"/>
    </cofactor>
</comment>